<dbReference type="AlphaFoldDB" id="A0A0F9L6R2"/>
<gene>
    <name evidence="1" type="ORF">LCGC14_1238170</name>
</gene>
<evidence type="ECO:0000313" key="1">
    <source>
        <dbReference type="EMBL" id="KKM90484.1"/>
    </source>
</evidence>
<protein>
    <submittedName>
        <fullName evidence="1">Uncharacterized protein</fullName>
    </submittedName>
</protein>
<sequence length="199" mass="23493">MGLLRVTEILRGPWVKMIKIAENKNCPGCDVVKPVGEFGKDRTKKDGLRTYCRGCAIDYSRNYRKNNQGSVQEYSRGYYKENREELLRKRVGQDKEHYAKNRGRILCRGREYRGTIRGYLKEVFGNINYRCNNPIGRNACYKGVQNRFESLDDFRDYVITELRVDPRSLQIDRIDSEGHYEKGNIRFVTCKENSNNRRR</sequence>
<organism evidence="1">
    <name type="scientific">marine sediment metagenome</name>
    <dbReference type="NCBI Taxonomy" id="412755"/>
    <lineage>
        <taxon>unclassified sequences</taxon>
        <taxon>metagenomes</taxon>
        <taxon>ecological metagenomes</taxon>
    </lineage>
</organism>
<accession>A0A0F9L6R2</accession>
<reference evidence="1" key="1">
    <citation type="journal article" date="2015" name="Nature">
        <title>Complex archaea that bridge the gap between prokaryotes and eukaryotes.</title>
        <authorList>
            <person name="Spang A."/>
            <person name="Saw J.H."/>
            <person name="Jorgensen S.L."/>
            <person name="Zaremba-Niedzwiedzka K."/>
            <person name="Martijn J."/>
            <person name="Lind A.E."/>
            <person name="van Eijk R."/>
            <person name="Schleper C."/>
            <person name="Guy L."/>
            <person name="Ettema T.J."/>
        </authorList>
    </citation>
    <scope>NUCLEOTIDE SEQUENCE</scope>
</reference>
<comment type="caution">
    <text evidence="1">The sequence shown here is derived from an EMBL/GenBank/DDBJ whole genome shotgun (WGS) entry which is preliminary data.</text>
</comment>
<proteinExistence type="predicted"/>
<name>A0A0F9L6R2_9ZZZZ</name>
<dbReference type="EMBL" id="LAZR01006666">
    <property type="protein sequence ID" value="KKM90484.1"/>
    <property type="molecule type" value="Genomic_DNA"/>
</dbReference>